<dbReference type="EMBL" id="JBHRSP010000015">
    <property type="protein sequence ID" value="MFC3073202.1"/>
    <property type="molecule type" value="Genomic_DNA"/>
</dbReference>
<name>A0ABV7DET0_9HYPH</name>
<sequence>MEPPVTEQEAAKNPDKAVEDLMKEIQREQVPRRIIELAQALQAALDERDTKRR</sequence>
<comment type="caution">
    <text evidence="1">The sequence shown here is derived from an EMBL/GenBank/DDBJ whole genome shotgun (WGS) entry which is preliminary data.</text>
</comment>
<keyword evidence="2" id="KW-1185">Reference proteome</keyword>
<organism evidence="1 2">
    <name type="scientific">Shinella pollutisoli</name>
    <dbReference type="NCBI Taxonomy" id="2250594"/>
    <lineage>
        <taxon>Bacteria</taxon>
        <taxon>Pseudomonadati</taxon>
        <taxon>Pseudomonadota</taxon>
        <taxon>Alphaproteobacteria</taxon>
        <taxon>Hyphomicrobiales</taxon>
        <taxon>Rhizobiaceae</taxon>
        <taxon>Shinella</taxon>
    </lineage>
</organism>
<gene>
    <name evidence="1" type="ORF">ACFOHH_08830</name>
</gene>
<accession>A0ABV7DET0</accession>
<evidence type="ECO:0000313" key="1">
    <source>
        <dbReference type="EMBL" id="MFC3073202.1"/>
    </source>
</evidence>
<proteinExistence type="predicted"/>
<reference evidence="2" key="1">
    <citation type="journal article" date="2019" name="Int. J. Syst. Evol. Microbiol.">
        <title>The Global Catalogue of Microorganisms (GCM) 10K type strain sequencing project: providing services to taxonomists for standard genome sequencing and annotation.</title>
        <authorList>
            <consortium name="The Broad Institute Genomics Platform"/>
            <consortium name="The Broad Institute Genome Sequencing Center for Infectious Disease"/>
            <person name="Wu L."/>
            <person name="Ma J."/>
        </authorList>
    </citation>
    <scope>NUCLEOTIDE SEQUENCE [LARGE SCALE GENOMIC DNA]</scope>
    <source>
        <strain evidence="2">KCTC 52677</strain>
    </source>
</reference>
<protein>
    <submittedName>
        <fullName evidence="1">Uncharacterized protein</fullName>
    </submittedName>
</protein>
<evidence type="ECO:0000313" key="2">
    <source>
        <dbReference type="Proteomes" id="UP001595377"/>
    </source>
</evidence>
<dbReference type="Proteomes" id="UP001595377">
    <property type="component" value="Unassembled WGS sequence"/>
</dbReference>
<dbReference type="RefSeq" id="WP_257311148.1">
    <property type="nucleotide sequence ID" value="NZ_JANFDG010000001.1"/>
</dbReference>